<comment type="caution">
    <text evidence="2">The sequence shown here is derived from an EMBL/GenBank/DDBJ whole genome shotgun (WGS) entry which is preliminary data.</text>
</comment>
<dbReference type="InParanoid" id="A0A2P6NZU8"/>
<keyword evidence="1" id="KW-0812">Transmembrane</keyword>
<keyword evidence="1" id="KW-0472">Membrane</keyword>
<gene>
    <name evidence="2" type="ORF">PROFUN_01335</name>
</gene>
<evidence type="ECO:0000313" key="2">
    <source>
        <dbReference type="EMBL" id="PRP89472.1"/>
    </source>
</evidence>
<reference evidence="2 3" key="1">
    <citation type="journal article" date="2018" name="Genome Biol. Evol.">
        <title>Multiple Roots of Fruiting Body Formation in Amoebozoa.</title>
        <authorList>
            <person name="Hillmann F."/>
            <person name="Forbes G."/>
            <person name="Novohradska S."/>
            <person name="Ferling I."/>
            <person name="Riege K."/>
            <person name="Groth M."/>
            <person name="Westermann M."/>
            <person name="Marz M."/>
            <person name="Spaller T."/>
            <person name="Winckler T."/>
            <person name="Schaap P."/>
            <person name="Glockner G."/>
        </authorList>
    </citation>
    <scope>NUCLEOTIDE SEQUENCE [LARGE SCALE GENOMIC DNA]</scope>
    <source>
        <strain evidence="2 3">Jena</strain>
    </source>
</reference>
<dbReference type="AlphaFoldDB" id="A0A2P6NZU8"/>
<proteinExistence type="predicted"/>
<dbReference type="Proteomes" id="UP000241769">
    <property type="component" value="Unassembled WGS sequence"/>
</dbReference>
<accession>A0A2P6NZU8</accession>
<evidence type="ECO:0000256" key="1">
    <source>
        <dbReference type="SAM" id="Phobius"/>
    </source>
</evidence>
<keyword evidence="3" id="KW-1185">Reference proteome</keyword>
<sequence>MAFETQPTRSRRSVQIDRWCPRLFAIAIFFSLLGVILLAILLPLRLRHRQQEVETPESGVEVPINGNQTFTWIGKLDNTTAVFFYYPWEPRSDLNAASLKVCTANLTIPSEPVFIWSNADSAPSTDIHNPTYTLDHHTQCLELTNFCAGNLFLGMMSKANIEKIGFTFSATYSEYDDCKIDTAPFIRLGLVIGIGGVVLCSLLWFVLAKLALNFMEERKNREYEALLQ</sequence>
<name>A0A2P6NZU8_9EUKA</name>
<feature type="transmembrane region" description="Helical" evidence="1">
    <location>
        <begin position="21"/>
        <end position="42"/>
    </location>
</feature>
<protein>
    <submittedName>
        <fullName evidence="2">Uncharacterized protein</fullName>
    </submittedName>
</protein>
<keyword evidence="1" id="KW-1133">Transmembrane helix</keyword>
<organism evidence="2 3">
    <name type="scientific">Planoprotostelium fungivorum</name>
    <dbReference type="NCBI Taxonomy" id="1890364"/>
    <lineage>
        <taxon>Eukaryota</taxon>
        <taxon>Amoebozoa</taxon>
        <taxon>Evosea</taxon>
        <taxon>Variosea</taxon>
        <taxon>Cavosteliida</taxon>
        <taxon>Cavosteliaceae</taxon>
        <taxon>Planoprotostelium</taxon>
    </lineage>
</organism>
<dbReference type="EMBL" id="MDYQ01000003">
    <property type="protein sequence ID" value="PRP89472.1"/>
    <property type="molecule type" value="Genomic_DNA"/>
</dbReference>
<evidence type="ECO:0000313" key="3">
    <source>
        <dbReference type="Proteomes" id="UP000241769"/>
    </source>
</evidence>
<feature type="transmembrane region" description="Helical" evidence="1">
    <location>
        <begin position="188"/>
        <end position="212"/>
    </location>
</feature>